<evidence type="ECO:0000259" key="2">
    <source>
        <dbReference type="Pfam" id="PF20282"/>
    </source>
</evidence>
<feature type="region of interest" description="Disordered" evidence="1">
    <location>
        <begin position="130"/>
        <end position="149"/>
    </location>
</feature>
<accession>A0A476CE85</accession>
<evidence type="ECO:0000313" key="7">
    <source>
        <dbReference type="Proteomes" id="UP000566721"/>
    </source>
</evidence>
<dbReference type="Proteomes" id="UP000344343">
    <property type="component" value="Unassembled WGS sequence"/>
</dbReference>
<dbReference type="Proteomes" id="UP000566721">
    <property type="component" value="Unassembled WGS sequence"/>
</dbReference>
<dbReference type="EMBL" id="AAANYR010000008">
    <property type="protein sequence ID" value="EAD5787560.1"/>
    <property type="molecule type" value="Genomic_DNA"/>
</dbReference>
<proteinExistence type="predicted"/>
<reference evidence="4 7" key="1">
    <citation type="submission" date="2018-06" db="EMBL/GenBank/DDBJ databases">
        <authorList>
            <consortium name="GenomeTrakr: Next Generation Sequencing Network for Food Pathogen Tracability"/>
        </authorList>
    </citation>
    <scope>NUCLEOTIDE SEQUENCE [LARGE SCALE GENOMIC DNA]</scope>
    <source>
        <strain evidence="3 6">FDA00013853</strain>
        <strain evidence="4 7">FLAG-38921</strain>
    </source>
</reference>
<organism evidence="4 7">
    <name type="scientific">Listeria monocytogenes</name>
    <dbReference type="NCBI Taxonomy" id="1639"/>
    <lineage>
        <taxon>Bacteria</taxon>
        <taxon>Bacillati</taxon>
        <taxon>Bacillota</taxon>
        <taxon>Bacilli</taxon>
        <taxon>Bacillales</taxon>
        <taxon>Listeriaceae</taxon>
        <taxon>Listeria</taxon>
    </lineage>
</organism>
<evidence type="ECO:0000313" key="4">
    <source>
        <dbReference type="EMBL" id="EAG6170557.1"/>
    </source>
</evidence>
<evidence type="ECO:0000313" key="3">
    <source>
        <dbReference type="EMBL" id="EAD5787560.1"/>
    </source>
</evidence>
<dbReference type="EMBL" id="AABCVX010000020">
    <property type="protein sequence ID" value="EAG6170784.1"/>
    <property type="molecule type" value="Genomic_DNA"/>
</dbReference>
<dbReference type="InterPro" id="IPR046914">
    <property type="entry name" value="ABC-3C_CTD6"/>
</dbReference>
<comment type="caution">
    <text evidence="4">The sequence shown here is derived from an EMBL/GenBank/DDBJ whole genome shotgun (WGS) entry which is preliminary data.</text>
</comment>
<dbReference type="EMBL" id="AABCVX010000008">
    <property type="protein sequence ID" value="EAG6170557.1"/>
    <property type="molecule type" value="Genomic_DNA"/>
</dbReference>
<evidence type="ECO:0000313" key="5">
    <source>
        <dbReference type="EMBL" id="EAG6170784.1"/>
    </source>
</evidence>
<name>A0A476CE85_LISMN</name>
<dbReference type="RefSeq" id="WP_064034163.1">
    <property type="nucleotide sequence ID" value="NZ_CP011345.1"/>
</dbReference>
<dbReference type="AlphaFoldDB" id="A0A476CE85"/>
<evidence type="ECO:0000256" key="1">
    <source>
        <dbReference type="SAM" id="MobiDB-lite"/>
    </source>
</evidence>
<feature type="domain" description="ABC-three component systems C-terminal" evidence="2">
    <location>
        <begin position="197"/>
        <end position="326"/>
    </location>
</feature>
<dbReference type="Pfam" id="PF20282">
    <property type="entry name" value="CTD6"/>
    <property type="match status" value="1"/>
</dbReference>
<evidence type="ECO:0000313" key="6">
    <source>
        <dbReference type="Proteomes" id="UP000344343"/>
    </source>
</evidence>
<sequence length="331" mass="37493">MEFTDFGTRLYDVASSNMQRGDFCRMLFDNITDLSTADGDPLDLEADTYRKYLRGASPITKLAKSINAYIETTVFIAYIEHHPEGVIGNIAKAFKDVFPDIDVNDSKQVAECIAELFEAIILDASKEPTPLSEDSGLDSFEKQSDTADNNETRFSNQLIDVSNSKIYYDPQSEMLYIGKSKMRVPKSIIPDEPEEHEMVYVNELLAAYSNTSSEKLTIATLKGKFKRDYLDQRINYFSALDVERFARETVNVGDEQVGLWKSDTFSYINSVLWGNFDDDFQRLMAVMARAVDAKTTSVIEKFENLINPAARKGVCHLLVTDGQMKWVDDDE</sequence>
<protein>
    <recommendedName>
        <fullName evidence="2">ABC-three component systems C-terminal domain-containing protein</fullName>
    </recommendedName>
</protein>
<gene>
    <name evidence="4" type="ORF">DCT16_14350</name>
    <name evidence="5" type="ORF">DCT16_15535</name>
    <name evidence="3" type="ORF">EX365_13425</name>
</gene>